<protein>
    <submittedName>
        <fullName evidence="1">Uncharacterized protein</fullName>
    </submittedName>
</protein>
<dbReference type="OrthoDB" id="165038at2"/>
<proteinExistence type="predicted"/>
<reference evidence="1 2" key="1">
    <citation type="submission" date="2013-11" db="EMBL/GenBank/DDBJ databases">
        <title>Draft genome sequence and annotation of the entomopathogenic bacterium, Xenorhabdus cabanillasi strain JM26.</title>
        <authorList>
            <person name="Gualtieri M."/>
            <person name="Ogier J.C."/>
            <person name="Pages S."/>
            <person name="Givaudan A."/>
            <person name="Gaudriault S."/>
        </authorList>
    </citation>
    <scope>NUCLEOTIDE SEQUENCE [LARGE SCALE GENOMIC DNA]</scope>
    <source>
        <strain evidence="1 2">JM26</strain>
    </source>
</reference>
<accession>W1INW8</accession>
<dbReference type="Proteomes" id="UP000019197">
    <property type="component" value="Unassembled WGS sequence"/>
</dbReference>
<gene>
    <name evidence="1" type="ORF">XCR1_1390006</name>
</gene>
<comment type="caution">
    <text evidence="1">The sequence shown here is derived from an EMBL/GenBank/DDBJ whole genome shotgun (WGS) entry which is preliminary data.</text>
</comment>
<evidence type="ECO:0000313" key="1">
    <source>
        <dbReference type="EMBL" id="CDL80134.1"/>
    </source>
</evidence>
<sequence length="67" mass="7321">MVLTIRGSSYGTIFSFSEATPDPYRLGIVDDVLLKAQRAPVQINKNGKHVAVVISEQSSLRRPKAPP</sequence>
<dbReference type="EMBL" id="CBXE010000045">
    <property type="protein sequence ID" value="CDL80134.1"/>
    <property type="molecule type" value="Genomic_DNA"/>
</dbReference>
<name>W1INW8_9GAMM</name>
<evidence type="ECO:0000313" key="2">
    <source>
        <dbReference type="Proteomes" id="UP000019197"/>
    </source>
</evidence>
<organism evidence="1 2">
    <name type="scientific">Xenorhabdus cabanillasii JM26</name>
    <dbReference type="NCBI Taxonomy" id="1427517"/>
    <lineage>
        <taxon>Bacteria</taxon>
        <taxon>Pseudomonadati</taxon>
        <taxon>Pseudomonadota</taxon>
        <taxon>Gammaproteobacteria</taxon>
        <taxon>Enterobacterales</taxon>
        <taxon>Morganellaceae</taxon>
        <taxon>Xenorhabdus</taxon>
    </lineage>
</organism>
<dbReference type="AlphaFoldDB" id="W1INW8"/>